<evidence type="ECO:0000313" key="3">
    <source>
        <dbReference type="Proteomes" id="UP000178587"/>
    </source>
</evidence>
<keyword evidence="1" id="KW-0472">Membrane</keyword>
<evidence type="ECO:0000256" key="1">
    <source>
        <dbReference type="SAM" id="Phobius"/>
    </source>
</evidence>
<evidence type="ECO:0000313" key="2">
    <source>
        <dbReference type="EMBL" id="OGG73303.1"/>
    </source>
</evidence>
<dbReference type="EMBL" id="MFLU01000022">
    <property type="protein sequence ID" value="OGG73303.1"/>
    <property type="molecule type" value="Genomic_DNA"/>
</dbReference>
<dbReference type="AlphaFoldDB" id="A0A1F6EI51"/>
<keyword evidence="1" id="KW-0812">Transmembrane</keyword>
<feature type="transmembrane region" description="Helical" evidence="1">
    <location>
        <begin position="22"/>
        <end position="45"/>
    </location>
</feature>
<comment type="caution">
    <text evidence="2">The sequence shown here is derived from an EMBL/GenBank/DDBJ whole genome shotgun (WGS) entry which is preliminary data.</text>
</comment>
<sequence>MKLPTIWGTPREPEHDTKPDPFSVLLIVVGALVAGALAIVVLLYLQMPRGDGFLAWPFGTSEDTATLQDKLDVLTALSESSSPPERSVQIRILQEISTTPAAERPDESEQLRILESLR</sequence>
<reference evidence="2 3" key="1">
    <citation type="journal article" date="2016" name="Nat. Commun.">
        <title>Thousands of microbial genomes shed light on interconnected biogeochemical processes in an aquifer system.</title>
        <authorList>
            <person name="Anantharaman K."/>
            <person name="Brown C.T."/>
            <person name="Hug L.A."/>
            <person name="Sharon I."/>
            <person name="Castelle C.J."/>
            <person name="Probst A.J."/>
            <person name="Thomas B.C."/>
            <person name="Singh A."/>
            <person name="Wilkins M.J."/>
            <person name="Karaoz U."/>
            <person name="Brodie E.L."/>
            <person name="Williams K.H."/>
            <person name="Hubbard S.S."/>
            <person name="Banfield J.F."/>
        </authorList>
    </citation>
    <scope>NUCLEOTIDE SEQUENCE [LARGE SCALE GENOMIC DNA]</scope>
</reference>
<keyword evidence="1" id="KW-1133">Transmembrane helix</keyword>
<proteinExistence type="predicted"/>
<name>A0A1F6EI51_9BACT</name>
<accession>A0A1F6EI51</accession>
<dbReference type="Proteomes" id="UP000178587">
    <property type="component" value="Unassembled WGS sequence"/>
</dbReference>
<gene>
    <name evidence="2" type="ORF">A3A34_03420</name>
</gene>
<organism evidence="2 3">
    <name type="scientific">Candidatus Kaiserbacteria bacterium RIFCSPLOWO2_01_FULL_50_24</name>
    <dbReference type="NCBI Taxonomy" id="1798507"/>
    <lineage>
        <taxon>Bacteria</taxon>
        <taxon>Candidatus Kaiseribacteriota</taxon>
    </lineage>
</organism>
<protein>
    <submittedName>
        <fullName evidence="2">Uncharacterized protein</fullName>
    </submittedName>
</protein>